<feature type="domain" description="Glycosyltransferase subfamily 4-like N-terminal" evidence="2">
    <location>
        <begin position="19"/>
        <end position="171"/>
    </location>
</feature>
<dbReference type="InterPro" id="IPR028098">
    <property type="entry name" value="Glyco_trans_4-like_N"/>
</dbReference>
<accession>A0ABS4DNQ6</accession>
<comment type="caution">
    <text evidence="3">The sequence shown here is derived from an EMBL/GenBank/DDBJ whole genome shotgun (WGS) entry which is preliminary data.</text>
</comment>
<dbReference type="Gene3D" id="3.40.50.2000">
    <property type="entry name" value="Glycogen Phosphorylase B"/>
    <property type="match status" value="2"/>
</dbReference>
<feature type="domain" description="Glycosyl transferase family 1" evidence="1">
    <location>
        <begin position="181"/>
        <end position="348"/>
    </location>
</feature>
<dbReference type="Pfam" id="PF00534">
    <property type="entry name" value="Glycos_transf_1"/>
    <property type="match status" value="1"/>
</dbReference>
<evidence type="ECO:0000259" key="1">
    <source>
        <dbReference type="Pfam" id="PF00534"/>
    </source>
</evidence>
<dbReference type="InterPro" id="IPR001296">
    <property type="entry name" value="Glyco_trans_1"/>
</dbReference>
<dbReference type="Proteomes" id="UP000823790">
    <property type="component" value="Unassembled WGS sequence"/>
</dbReference>
<evidence type="ECO:0000259" key="2">
    <source>
        <dbReference type="Pfam" id="PF13439"/>
    </source>
</evidence>
<proteinExistence type="predicted"/>
<dbReference type="InterPro" id="IPR050194">
    <property type="entry name" value="Glycosyltransferase_grp1"/>
</dbReference>
<dbReference type="Pfam" id="PF13439">
    <property type="entry name" value="Glyco_transf_4"/>
    <property type="match status" value="1"/>
</dbReference>
<dbReference type="SUPFAM" id="SSF53756">
    <property type="entry name" value="UDP-Glycosyltransferase/glycogen phosphorylase"/>
    <property type="match status" value="1"/>
</dbReference>
<keyword evidence="4" id="KW-1185">Reference proteome</keyword>
<organism evidence="3 4">
    <name type="scientific">Frateuria flava</name>
    <dbReference type="NCBI Taxonomy" id="2821489"/>
    <lineage>
        <taxon>Bacteria</taxon>
        <taxon>Pseudomonadati</taxon>
        <taxon>Pseudomonadota</taxon>
        <taxon>Gammaproteobacteria</taxon>
        <taxon>Lysobacterales</taxon>
        <taxon>Rhodanobacteraceae</taxon>
        <taxon>Frateuria</taxon>
    </lineage>
</organism>
<dbReference type="PANTHER" id="PTHR45947">
    <property type="entry name" value="SULFOQUINOVOSYL TRANSFERASE SQD2"/>
    <property type="match status" value="1"/>
</dbReference>
<gene>
    <name evidence="3" type="ORF">J7I44_10200</name>
</gene>
<evidence type="ECO:0000313" key="4">
    <source>
        <dbReference type="Proteomes" id="UP000823790"/>
    </source>
</evidence>
<dbReference type="CDD" id="cd03801">
    <property type="entry name" value="GT4_PimA-like"/>
    <property type="match status" value="1"/>
</dbReference>
<evidence type="ECO:0000313" key="3">
    <source>
        <dbReference type="EMBL" id="MBP1474671.1"/>
    </source>
</evidence>
<dbReference type="PANTHER" id="PTHR45947:SF3">
    <property type="entry name" value="SULFOQUINOVOSYL TRANSFERASE SQD2"/>
    <property type="match status" value="1"/>
</dbReference>
<name>A0ABS4DNQ6_9GAMM</name>
<sequence>MMDVRPRILIVSRNLPPLIGGMERLNHHLVLELSNRADLEIVGPPGCRTSMPLGVSVREAGSSSLRGYLMGAARQTLYAALGQRFDWVLAGSGLVAPLALMAARLRRSKCAVYLHGLDIVVRHPTYQRVWLPLIRRFDLCLANSRNTAVLAAQAGIPADRIRVLHPGVELESELTADAATNWRARHGLQERPVMLSVGRLTPRKGLLEFVQSVLPVIVGRHPKAVLVVIGNEAPDALAGRAEGITAQIRSTAEKLGLASNLIFLGMCDQAELNAAYQGSDVLVFPVRQMAGDVEGFGMVAVEAAAHGVPTVAFSVGGVSDAVEPGVSGWLVEPGDYAAFAERTLDALSPARSVRPDGCRRFARQFAWPVFGEQLWELLGGTATV</sequence>
<dbReference type="EMBL" id="JAGJRS010000019">
    <property type="protein sequence ID" value="MBP1474671.1"/>
    <property type="molecule type" value="Genomic_DNA"/>
</dbReference>
<reference evidence="3 4" key="1">
    <citation type="submission" date="2021-04" db="EMBL/GenBank/DDBJ databases">
        <authorList>
            <person name="Huq M.A."/>
        </authorList>
    </citation>
    <scope>NUCLEOTIDE SEQUENCE [LARGE SCALE GENOMIC DNA]</scope>
    <source>
        <strain evidence="3 4">MAH-13</strain>
    </source>
</reference>
<protein>
    <submittedName>
        <fullName evidence="3">Glycosyltransferase family 4 protein</fullName>
    </submittedName>
</protein>